<feature type="compositionally biased region" description="Polar residues" evidence="1">
    <location>
        <begin position="64"/>
        <end position="75"/>
    </location>
</feature>
<accession>A0A0L6UTB4</accession>
<dbReference type="EMBL" id="LAVV01008993">
    <property type="protein sequence ID" value="KNZ51467.1"/>
    <property type="molecule type" value="Genomic_DNA"/>
</dbReference>
<feature type="compositionally biased region" description="Polar residues" evidence="1">
    <location>
        <begin position="13"/>
        <end position="31"/>
    </location>
</feature>
<evidence type="ECO:0000256" key="1">
    <source>
        <dbReference type="SAM" id="MobiDB-lite"/>
    </source>
</evidence>
<dbReference type="STRING" id="27349.A0A0L6UTB4"/>
<dbReference type="AlphaFoldDB" id="A0A0L6UTB4"/>
<feature type="region of interest" description="Disordered" evidence="1">
    <location>
        <begin position="13"/>
        <end position="75"/>
    </location>
</feature>
<evidence type="ECO:0000313" key="2">
    <source>
        <dbReference type="EMBL" id="KNZ51467.1"/>
    </source>
</evidence>
<reference evidence="2 3" key="1">
    <citation type="submission" date="2015-08" db="EMBL/GenBank/DDBJ databases">
        <title>Next Generation Sequencing and Analysis of the Genome of Puccinia sorghi L Schw, the Causal Agent of Maize Common Rust.</title>
        <authorList>
            <person name="Rochi L."/>
            <person name="Burguener G."/>
            <person name="Darino M."/>
            <person name="Turjanski A."/>
            <person name="Kreff E."/>
            <person name="Dieguez M.J."/>
            <person name="Sacco F."/>
        </authorList>
    </citation>
    <scope>NUCLEOTIDE SEQUENCE [LARGE SCALE GENOMIC DNA]</scope>
    <source>
        <strain evidence="2 3">RO10H11247</strain>
    </source>
</reference>
<evidence type="ECO:0000313" key="3">
    <source>
        <dbReference type="Proteomes" id="UP000037035"/>
    </source>
</evidence>
<dbReference type="VEuPathDB" id="FungiDB:VP01_3942g1"/>
<feature type="compositionally biased region" description="Acidic residues" evidence="1">
    <location>
        <begin position="411"/>
        <end position="422"/>
    </location>
</feature>
<name>A0A0L6UTB4_9BASI</name>
<feature type="compositionally biased region" description="Low complexity" evidence="1">
    <location>
        <begin position="34"/>
        <end position="52"/>
    </location>
</feature>
<gene>
    <name evidence="2" type="ORF">VP01_3942g1</name>
</gene>
<keyword evidence="3" id="KW-1185">Reference proteome</keyword>
<dbReference type="OrthoDB" id="3056461at2759"/>
<organism evidence="2 3">
    <name type="scientific">Puccinia sorghi</name>
    <dbReference type="NCBI Taxonomy" id="27349"/>
    <lineage>
        <taxon>Eukaryota</taxon>
        <taxon>Fungi</taxon>
        <taxon>Dikarya</taxon>
        <taxon>Basidiomycota</taxon>
        <taxon>Pucciniomycotina</taxon>
        <taxon>Pucciniomycetes</taxon>
        <taxon>Pucciniales</taxon>
        <taxon>Pucciniaceae</taxon>
        <taxon>Puccinia</taxon>
    </lineage>
</organism>
<protein>
    <submittedName>
        <fullName evidence="2">Uncharacterized protein</fullName>
    </submittedName>
</protein>
<comment type="caution">
    <text evidence="2">The sequence shown here is derived from an EMBL/GenBank/DDBJ whole genome shotgun (WGS) entry which is preliminary data.</text>
</comment>
<dbReference type="Proteomes" id="UP000037035">
    <property type="component" value="Unassembled WGS sequence"/>
</dbReference>
<sequence>MLPIIENITRQIESLKSNSKKGASTSRSQPAQGKKAASTSNAKTTQTSTTSAPKKKSPEEKTPQIGQRTTSSPPQTWIYTNKGHIFLFSPIEYQSVTDIIAYFFPTSLFSPHNPSSAPLKNFTSDFAEPNKLKMQSKVAESAIGQVKCGNSIIHLGSRFVTYAQGLMSQSDLRVWFPNLDKDSSSLYGFAHSGFHFLHYLQLDKYKKDSKEKGKVSQEANNKKISKNRERVWMNFMNFLFYTSSRNAIKKFWNQSLRTVMTILYQAKTQQSKPLAKTSGLRVRRFKENRDVHLQAFPDACPLTSIIQNGTTLSYLRCRNPYPTKMFFLFFQMQKSLYDQNLKDTRMKNWPIQPSPRNIGRSWQSHMAFDSDEKGQGIDLTQPSPDASKDEFLEEGDAGSLYNDKNNNDFIALDDEDEVEEGD</sequence>
<proteinExistence type="predicted"/>
<feature type="region of interest" description="Disordered" evidence="1">
    <location>
        <begin position="370"/>
        <end position="422"/>
    </location>
</feature>